<feature type="transmembrane region" description="Helical" evidence="7">
    <location>
        <begin position="282"/>
        <end position="304"/>
    </location>
</feature>
<feature type="transmembrane region" description="Helical" evidence="7">
    <location>
        <begin position="117"/>
        <end position="137"/>
    </location>
</feature>
<feature type="transmembrane region" description="Helical" evidence="7">
    <location>
        <begin position="324"/>
        <end position="341"/>
    </location>
</feature>
<dbReference type="PANTHER" id="PTHR43791:SF53">
    <property type="entry name" value="MAJOR FACILITATOR SUPERFAMILY (MFS) PROFILE DOMAIN-CONTAINING PROTEIN"/>
    <property type="match status" value="1"/>
</dbReference>
<dbReference type="GO" id="GO:0016020">
    <property type="term" value="C:membrane"/>
    <property type="evidence" value="ECO:0007669"/>
    <property type="project" value="UniProtKB-SubCell"/>
</dbReference>
<dbReference type="AlphaFoldDB" id="U4KXT1"/>
<dbReference type="Pfam" id="PF07690">
    <property type="entry name" value="MFS_1"/>
    <property type="match status" value="1"/>
</dbReference>
<evidence type="ECO:0000256" key="6">
    <source>
        <dbReference type="SAM" id="MobiDB-lite"/>
    </source>
</evidence>
<feature type="compositionally biased region" description="Basic and acidic residues" evidence="6">
    <location>
        <begin position="1"/>
        <end position="14"/>
    </location>
</feature>
<dbReference type="InterPro" id="IPR011701">
    <property type="entry name" value="MFS"/>
</dbReference>
<feature type="transmembrane region" description="Helical" evidence="7">
    <location>
        <begin position="177"/>
        <end position="197"/>
    </location>
</feature>
<feature type="transmembrane region" description="Helical" evidence="7">
    <location>
        <begin position="377"/>
        <end position="395"/>
    </location>
</feature>
<feature type="transmembrane region" description="Helical" evidence="7">
    <location>
        <begin position="441"/>
        <end position="461"/>
    </location>
</feature>
<sequence>MSLHEKASSSEMEKGIPGPESGSPAESIGGIHEEWTVEDEKRLRNKMDWNIIPMVTLLYLLCFLDRANIGNARIQGMQQDLGLGGFRFNWALTIFYIPYLLFEIPSNILLKLVGAKIFIPFLVFGFGFCSLACSFVTTHTHLYIARAFLGLFEGGTMPGIAFFLSNFYRRGELMFRIGFFISASSMSGAFGGLLATGLARIPRWGLAATPMHDWRNIFFFEGLATMVIAVVCYFFMQNSPSSSTFLTPREKWIATERIRREHLEDAAEKTRMVHVKRGILNINNWLCAAGFFFNNVSVQSFSLFMPTILKDLGWTATKAQLYTVPPYVVAAAWSIGISWLSDKYKKRGVFAMGHALMAAFGYALLRTMTQPTLKYMSVFFAAVGCYPLGPIFLSWGLNNAAGPTVRAVSSGFIVSIGTLGSIVATWTYMPWDAPKYNAGHSINISAQGIAALISVAGIFYIKWENKKRERGGRDYRTEGLTEEEIGKLGYRAPGFRKGLMGSRERIVERD</sequence>
<evidence type="ECO:0000259" key="8">
    <source>
        <dbReference type="PROSITE" id="PS50850"/>
    </source>
</evidence>
<dbReference type="PROSITE" id="PS50850">
    <property type="entry name" value="MFS"/>
    <property type="match status" value="1"/>
</dbReference>
<keyword evidence="10" id="KW-1185">Reference proteome</keyword>
<dbReference type="SUPFAM" id="SSF103473">
    <property type="entry name" value="MFS general substrate transporter"/>
    <property type="match status" value="1"/>
</dbReference>
<dbReference type="FunFam" id="1.20.1250.20:FF:000013">
    <property type="entry name" value="MFS general substrate transporter"/>
    <property type="match status" value="1"/>
</dbReference>
<keyword evidence="4 7" id="KW-1133">Transmembrane helix</keyword>
<gene>
    <name evidence="9" type="ORF">PCON_01907</name>
</gene>
<feature type="domain" description="Major facilitator superfamily (MFS) profile" evidence="8">
    <location>
        <begin position="51"/>
        <end position="466"/>
    </location>
</feature>
<evidence type="ECO:0000256" key="2">
    <source>
        <dbReference type="ARBA" id="ARBA00022448"/>
    </source>
</evidence>
<feature type="transmembrane region" description="Helical" evidence="7">
    <location>
        <begin position="51"/>
        <end position="69"/>
    </location>
</feature>
<keyword evidence="2" id="KW-0813">Transport</keyword>
<organism evidence="9 10">
    <name type="scientific">Pyronema omphalodes (strain CBS 100304)</name>
    <name type="common">Pyronema confluens</name>
    <dbReference type="NCBI Taxonomy" id="1076935"/>
    <lineage>
        <taxon>Eukaryota</taxon>
        <taxon>Fungi</taxon>
        <taxon>Dikarya</taxon>
        <taxon>Ascomycota</taxon>
        <taxon>Pezizomycotina</taxon>
        <taxon>Pezizomycetes</taxon>
        <taxon>Pezizales</taxon>
        <taxon>Pyronemataceae</taxon>
        <taxon>Pyronema</taxon>
    </lineage>
</organism>
<evidence type="ECO:0000256" key="3">
    <source>
        <dbReference type="ARBA" id="ARBA00022692"/>
    </source>
</evidence>
<dbReference type="OrthoDB" id="2985014at2759"/>
<feature type="transmembrane region" description="Helical" evidence="7">
    <location>
        <begin position="143"/>
        <end position="165"/>
    </location>
</feature>
<accession>U4KXT1</accession>
<dbReference type="Proteomes" id="UP000018144">
    <property type="component" value="Unassembled WGS sequence"/>
</dbReference>
<dbReference type="InterPro" id="IPR036259">
    <property type="entry name" value="MFS_trans_sf"/>
</dbReference>
<keyword evidence="5 7" id="KW-0472">Membrane</keyword>
<dbReference type="EMBL" id="HF935199">
    <property type="protein sequence ID" value="CCX04359.1"/>
    <property type="molecule type" value="Genomic_DNA"/>
</dbReference>
<reference evidence="9 10" key="1">
    <citation type="journal article" date="2013" name="PLoS Genet.">
        <title>The genome and development-dependent transcriptomes of Pyronema confluens: a window into fungal evolution.</title>
        <authorList>
            <person name="Traeger S."/>
            <person name="Altegoer F."/>
            <person name="Freitag M."/>
            <person name="Gabaldon T."/>
            <person name="Kempken F."/>
            <person name="Kumar A."/>
            <person name="Marcet-Houben M."/>
            <person name="Poggeler S."/>
            <person name="Stajich J.E."/>
            <person name="Nowrousian M."/>
        </authorList>
    </citation>
    <scope>NUCLEOTIDE SEQUENCE [LARGE SCALE GENOMIC DNA]</scope>
    <source>
        <strain evidence="10">CBS 100304</strain>
        <tissue evidence="9">Vegetative mycelium</tissue>
    </source>
</reference>
<feature type="transmembrane region" description="Helical" evidence="7">
    <location>
        <begin position="407"/>
        <end position="429"/>
    </location>
</feature>
<proteinExistence type="predicted"/>
<name>U4KXT1_PYROM</name>
<dbReference type="OMA" id="GYRFNWA"/>
<feature type="transmembrane region" description="Helical" evidence="7">
    <location>
        <begin position="348"/>
        <end position="365"/>
    </location>
</feature>
<dbReference type="Gene3D" id="1.20.1250.20">
    <property type="entry name" value="MFS general substrate transporter like domains"/>
    <property type="match status" value="2"/>
</dbReference>
<evidence type="ECO:0000256" key="4">
    <source>
        <dbReference type="ARBA" id="ARBA00022989"/>
    </source>
</evidence>
<feature type="region of interest" description="Disordered" evidence="6">
    <location>
        <begin position="1"/>
        <end position="29"/>
    </location>
</feature>
<protein>
    <submittedName>
        <fullName evidence="9">Similar to Uncharacterized transporter C1002.16c acc. no. Q9US44</fullName>
    </submittedName>
</protein>
<dbReference type="InterPro" id="IPR020846">
    <property type="entry name" value="MFS_dom"/>
</dbReference>
<dbReference type="eggNOG" id="KOG2533">
    <property type="taxonomic scope" value="Eukaryota"/>
</dbReference>
<dbReference type="FunFam" id="1.20.1250.20:FF:000018">
    <property type="entry name" value="MFS transporter permease"/>
    <property type="match status" value="1"/>
</dbReference>
<feature type="transmembrane region" description="Helical" evidence="7">
    <location>
        <begin position="217"/>
        <end position="236"/>
    </location>
</feature>
<comment type="subcellular location">
    <subcellularLocation>
        <location evidence="1">Membrane</location>
        <topology evidence="1">Multi-pass membrane protein</topology>
    </subcellularLocation>
</comment>
<evidence type="ECO:0000256" key="5">
    <source>
        <dbReference type="ARBA" id="ARBA00023136"/>
    </source>
</evidence>
<evidence type="ECO:0000256" key="1">
    <source>
        <dbReference type="ARBA" id="ARBA00004141"/>
    </source>
</evidence>
<keyword evidence="3 7" id="KW-0812">Transmembrane</keyword>
<evidence type="ECO:0000313" key="10">
    <source>
        <dbReference type="Proteomes" id="UP000018144"/>
    </source>
</evidence>
<evidence type="ECO:0000256" key="7">
    <source>
        <dbReference type="SAM" id="Phobius"/>
    </source>
</evidence>
<dbReference type="STRING" id="1076935.U4KXT1"/>
<dbReference type="PANTHER" id="PTHR43791">
    <property type="entry name" value="PERMEASE-RELATED"/>
    <property type="match status" value="1"/>
</dbReference>
<feature type="transmembrane region" description="Helical" evidence="7">
    <location>
        <begin position="89"/>
        <end position="110"/>
    </location>
</feature>
<evidence type="ECO:0000313" key="9">
    <source>
        <dbReference type="EMBL" id="CCX04359.1"/>
    </source>
</evidence>
<dbReference type="GO" id="GO:0022857">
    <property type="term" value="F:transmembrane transporter activity"/>
    <property type="evidence" value="ECO:0007669"/>
    <property type="project" value="InterPro"/>
</dbReference>